<keyword evidence="1" id="KW-0812">Transmembrane</keyword>
<evidence type="ECO:0000313" key="3">
    <source>
        <dbReference type="EMBL" id="WKW15705.1"/>
    </source>
</evidence>
<gene>
    <name evidence="2" type="ORF">Strain138_002108</name>
    <name evidence="3" type="ORF">Strain318_002107</name>
</gene>
<dbReference type="KEGG" id="pspc:Strain318_002107"/>
<protein>
    <submittedName>
        <fullName evidence="2">Nitrous oxide reductase accessory protein NosL</fullName>
    </submittedName>
</protein>
<feature type="transmembrane region" description="Helical" evidence="1">
    <location>
        <begin position="80"/>
        <end position="97"/>
    </location>
</feature>
<feature type="transmembrane region" description="Helical" evidence="1">
    <location>
        <begin position="7"/>
        <end position="25"/>
    </location>
</feature>
<dbReference type="Pfam" id="PF05573">
    <property type="entry name" value="NosL"/>
    <property type="match status" value="1"/>
</dbReference>
<accession>A0AA49JWB7</accession>
<accession>A0AA49Q923</accession>
<sequence>MTSRARWMVLIASFVMATAYVLPLWRVDLIAPQYPEGLGMYIKINGVEGLKPQDLNSINNLNHYIGMKRIEPDAIPELRYMPWILAGLIAGGLAVAASGKRLALHVWGGALALTLVAGLADFYRWGYDYGHDLDEEVAIIKVPGMTYQPPLIGSKKLLNFRATSWPSGGGIALTLAAGLVFLAVLDTRRRALLGAVLLTAAGCANVPPRDLVVNQDACEHCKMQISDPRFGSQVVTTTGRQLVFDSPECLAEFLERTPADKVASIWVLDVENPGTWVSAEAAGYLADANLRSPMGRITAFASPAAAEAARARLGGRLIDWAVVRGGAAESVHGGP</sequence>
<organism evidence="2">
    <name type="scientific">Pseudogemmatithrix spongiicola</name>
    <dbReference type="NCBI Taxonomy" id="3062599"/>
    <lineage>
        <taxon>Bacteria</taxon>
        <taxon>Pseudomonadati</taxon>
        <taxon>Gemmatimonadota</taxon>
        <taxon>Gemmatimonadia</taxon>
        <taxon>Gemmatimonadales</taxon>
        <taxon>Gemmatimonadaceae</taxon>
        <taxon>Pseudogemmatithrix</taxon>
    </lineage>
</organism>
<dbReference type="Proteomes" id="UP001229955">
    <property type="component" value="Chromosome"/>
</dbReference>
<dbReference type="SUPFAM" id="SSF160387">
    <property type="entry name" value="NosL/MerB-like"/>
    <property type="match status" value="1"/>
</dbReference>
<dbReference type="AlphaFoldDB" id="A0AA49JWB7"/>
<name>A0AA49JWB7_9BACT</name>
<evidence type="ECO:0000313" key="2">
    <source>
        <dbReference type="EMBL" id="WKW12798.1"/>
    </source>
</evidence>
<dbReference type="EMBL" id="CP130612">
    <property type="protein sequence ID" value="WKW12798.1"/>
    <property type="molecule type" value="Genomic_DNA"/>
</dbReference>
<dbReference type="InterPro" id="IPR008719">
    <property type="entry name" value="N2O_reductase_NosL"/>
</dbReference>
<dbReference type="PANTHER" id="PTHR41247">
    <property type="entry name" value="HTH-TYPE TRANSCRIPTIONAL REPRESSOR YCNK"/>
    <property type="match status" value="1"/>
</dbReference>
<keyword evidence="4" id="KW-1185">Reference proteome</keyword>
<keyword evidence="1" id="KW-0472">Membrane</keyword>
<proteinExistence type="predicted"/>
<dbReference type="RefSeq" id="WP_367885674.1">
    <property type="nucleotide sequence ID" value="NZ_CP130612.1"/>
</dbReference>
<evidence type="ECO:0000313" key="4">
    <source>
        <dbReference type="Proteomes" id="UP001229955"/>
    </source>
</evidence>
<evidence type="ECO:0000256" key="1">
    <source>
        <dbReference type="SAM" id="Phobius"/>
    </source>
</evidence>
<keyword evidence="1" id="KW-1133">Transmembrane helix</keyword>
<reference evidence="2" key="1">
    <citation type="submission" date="2023-07" db="EMBL/GenBank/DDBJ databases">
        <authorList>
            <person name="Haufschild T."/>
            <person name="Kallscheuer N."/>
            <person name="Hammer J."/>
            <person name="Kohn T."/>
            <person name="Kabuu M."/>
            <person name="Jogler M."/>
            <person name="Wohfarth N."/>
            <person name="Heuer A."/>
            <person name="Rohde M."/>
            <person name="van Teeseling M.C.F."/>
            <person name="Jogler C."/>
        </authorList>
    </citation>
    <scope>NUCLEOTIDE SEQUENCE</scope>
    <source>
        <strain evidence="2">Strain 138</strain>
        <strain evidence="3">Strain 318</strain>
    </source>
</reference>
<feature type="transmembrane region" description="Helical" evidence="1">
    <location>
        <begin position="165"/>
        <end position="185"/>
    </location>
</feature>
<feature type="transmembrane region" description="Helical" evidence="1">
    <location>
        <begin position="104"/>
        <end position="123"/>
    </location>
</feature>
<dbReference type="EMBL" id="CP130613">
    <property type="protein sequence ID" value="WKW15705.1"/>
    <property type="molecule type" value="Genomic_DNA"/>
</dbReference>
<dbReference type="PANTHER" id="PTHR41247:SF1">
    <property type="entry name" value="HTH-TYPE TRANSCRIPTIONAL REPRESSOR YCNK"/>
    <property type="match status" value="1"/>
</dbReference>